<dbReference type="RefSeq" id="WP_145236030.1">
    <property type="nucleotide sequence ID" value="NZ_CP036273.1"/>
</dbReference>
<evidence type="ECO:0000313" key="3">
    <source>
        <dbReference type="Proteomes" id="UP000319576"/>
    </source>
</evidence>
<name>A0A517XQA9_9BACT</name>
<accession>A0A517XQA9</accession>
<reference evidence="2 3" key="1">
    <citation type="submission" date="2019-02" db="EMBL/GenBank/DDBJ databases">
        <title>Deep-cultivation of Planctomycetes and their phenomic and genomic characterization uncovers novel biology.</title>
        <authorList>
            <person name="Wiegand S."/>
            <person name="Jogler M."/>
            <person name="Boedeker C."/>
            <person name="Pinto D."/>
            <person name="Vollmers J."/>
            <person name="Rivas-Marin E."/>
            <person name="Kohn T."/>
            <person name="Peeters S.H."/>
            <person name="Heuer A."/>
            <person name="Rast P."/>
            <person name="Oberbeckmann S."/>
            <person name="Bunk B."/>
            <person name="Jeske O."/>
            <person name="Meyerdierks A."/>
            <person name="Storesund J.E."/>
            <person name="Kallscheuer N."/>
            <person name="Luecker S."/>
            <person name="Lage O.M."/>
            <person name="Pohl T."/>
            <person name="Merkel B.J."/>
            <person name="Hornburger P."/>
            <person name="Mueller R.-W."/>
            <person name="Bruemmer F."/>
            <person name="Labrenz M."/>
            <person name="Spormann A.M."/>
            <person name="Op den Camp H."/>
            <person name="Overmann J."/>
            <person name="Amann R."/>
            <person name="Jetten M.S.M."/>
            <person name="Mascher T."/>
            <person name="Medema M.H."/>
            <person name="Devos D.P."/>
            <person name="Kaster A.-K."/>
            <person name="Ovreas L."/>
            <person name="Rohde M."/>
            <person name="Galperin M.Y."/>
            <person name="Jogler C."/>
        </authorList>
    </citation>
    <scope>NUCLEOTIDE SEQUENCE [LARGE SCALE GENOMIC DNA]</scope>
    <source>
        <strain evidence="2 3">ETA_A1</strain>
    </source>
</reference>
<keyword evidence="1" id="KW-0472">Membrane</keyword>
<feature type="transmembrane region" description="Helical" evidence="1">
    <location>
        <begin position="53"/>
        <end position="70"/>
    </location>
</feature>
<dbReference type="AlphaFoldDB" id="A0A517XQA9"/>
<gene>
    <name evidence="2" type="ORF">ETAA1_16220</name>
</gene>
<feature type="transmembrane region" description="Helical" evidence="1">
    <location>
        <begin position="20"/>
        <end position="41"/>
    </location>
</feature>
<evidence type="ECO:0000256" key="1">
    <source>
        <dbReference type="SAM" id="Phobius"/>
    </source>
</evidence>
<organism evidence="2 3">
    <name type="scientific">Urbifossiella limnaea</name>
    <dbReference type="NCBI Taxonomy" id="2528023"/>
    <lineage>
        <taxon>Bacteria</taxon>
        <taxon>Pseudomonadati</taxon>
        <taxon>Planctomycetota</taxon>
        <taxon>Planctomycetia</taxon>
        <taxon>Gemmatales</taxon>
        <taxon>Gemmataceae</taxon>
        <taxon>Urbifossiella</taxon>
    </lineage>
</organism>
<keyword evidence="1" id="KW-0812">Transmembrane</keyword>
<dbReference type="KEGG" id="uli:ETAA1_16220"/>
<feature type="transmembrane region" description="Helical" evidence="1">
    <location>
        <begin position="100"/>
        <end position="118"/>
    </location>
</feature>
<dbReference type="EMBL" id="CP036273">
    <property type="protein sequence ID" value="QDU19691.1"/>
    <property type="molecule type" value="Genomic_DNA"/>
</dbReference>
<dbReference type="OrthoDB" id="271832at2"/>
<proteinExistence type="predicted"/>
<sequence>MDRDAAAPPFEVVPPVCWKVARGVAAAGGGMILLAALLGLVSPGEGVVGTARVLLVFVGAVTAGVGVWLRPDRWEAWAIGGAAAVVAVFGTPAHWDSFRLVFGVFAVVAGFRLVLVLAPPGWKLGLVAAYMLFHFAGIFCATTAPAPTPWLVDQAYLRVYNQYLQFIYMRNAYHFYSPEPGPAALLACLVKTENGTETTATGEVRKKYDTRWVVMPRRPADVRDPLALSYFRRLSLTDRVSRSSMDFTTAGAFEKTEVRTRRYKLTLPGSDPYYPLHPTEPEFAQYRMPDPNASRFLIPSYAQHLILEHTPNAEAAARTTLKMYRLEHRTLPVEAFIGVGNPDGVPTNPYNPMTYRPYFLGEYRLTSEDPNHPRKARVELVDPQADMLYWLIPIMPNAGPGADKKPFVDHLSIHAGHAFDWSQLR</sequence>
<protein>
    <submittedName>
        <fullName evidence="2">Uncharacterized protein</fullName>
    </submittedName>
</protein>
<keyword evidence="3" id="KW-1185">Reference proteome</keyword>
<feature type="transmembrane region" description="Helical" evidence="1">
    <location>
        <begin position="76"/>
        <end position="93"/>
    </location>
</feature>
<evidence type="ECO:0000313" key="2">
    <source>
        <dbReference type="EMBL" id="QDU19691.1"/>
    </source>
</evidence>
<feature type="transmembrane region" description="Helical" evidence="1">
    <location>
        <begin position="124"/>
        <end position="144"/>
    </location>
</feature>
<keyword evidence="1" id="KW-1133">Transmembrane helix</keyword>
<dbReference type="Proteomes" id="UP000319576">
    <property type="component" value="Chromosome"/>
</dbReference>